<dbReference type="HOGENOM" id="CLU_1540155_0_0_1"/>
<evidence type="ECO:0000313" key="4">
    <source>
        <dbReference type="Proteomes" id="UP000006039"/>
    </source>
</evidence>
<reference evidence="3" key="4">
    <citation type="journal article" date="2015" name="G3 (Bethesda)">
        <title>Genome sequences of three phytopathogenic species of the Magnaporthaceae family of fungi.</title>
        <authorList>
            <person name="Okagaki L.H."/>
            <person name="Nunes C.C."/>
            <person name="Sailsbery J."/>
            <person name="Clay B."/>
            <person name="Brown D."/>
            <person name="John T."/>
            <person name="Oh Y."/>
            <person name="Young N."/>
            <person name="Fitzgerald M."/>
            <person name="Haas B.J."/>
            <person name="Zeng Q."/>
            <person name="Young S."/>
            <person name="Adiconis X."/>
            <person name="Fan L."/>
            <person name="Levin J.Z."/>
            <person name="Mitchell T.K."/>
            <person name="Okubara P.A."/>
            <person name="Farman M.L."/>
            <person name="Kohn L.M."/>
            <person name="Birren B."/>
            <person name="Ma L.-J."/>
            <person name="Dean R.A."/>
        </authorList>
    </citation>
    <scope>NUCLEOTIDE SEQUENCE</scope>
    <source>
        <strain evidence="3">R3-111a-1</strain>
    </source>
</reference>
<proteinExistence type="predicted"/>
<name>J3NHS2_GAET3</name>
<organism evidence="2">
    <name type="scientific">Gaeumannomyces tritici (strain R3-111a-1)</name>
    <name type="common">Wheat and barley take-all root rot fungus</name>
    <name type="synonym">Gaeumannomyces graminis var. tritici</name>
    <dbReference type="NCBI Taxonomy" id="644352"/>
    <lineage>
        <taxon>Eukaryota</taxon>
        <taxon>Fungi</taxon>
        <taxon>Dikarya</taxon>
        <taxon>Ascomycota</taxon>
        <taxon>Pezizomycotina</taxon>
        <taxon>Sordariomycetes</taxon>
        <taxon>Sordariomycetidae</taxon>
        <taxon>Magnaporthales</taxon>
        <taxon>Magnaporthaceae</taxon>
        <taxon>Gaeumannomyces</taxon>
    </lineage>
</organism>
<dbReference type="VEuPathDB" id="FungiDB:GGTG_00809"/>
<sequence>MTTSSGPVGPSQAQQANNSSPVEATELADATAPSHQGLELDTGPGYAASGNRALARFEIGLVGWQPTCGLASGAAGSSKSGITSNSTPPAFVRGPSLDAIGAAATATRRKVTAAFEHHASSRGAPLHCICPHVEELAGLDWAATSSADKGPRQGLPWLAPGGRWIEFCFCHGSE</sequence>
<feature type="compositionally biased region" description="Polar residues" evidence="1">
    <location>
        <begin position="1"/>
        <end position="22"/>
    </location>
</feature>
<gene>
    <name evidence="3" type="primary">20341267</name>
    <name evidence="2" type="ORF">GGTG_00809</name>
</gene>
<evidence type="ECO:0000313" key="3">
    <source>
        <dbReference type="EnsemblFungi" id="EJT80815"/>
    </source>
</evidence>
<keyword evidence="4" id="KW-1185">Reference proteome</keyword>
<dbReference type="EMBL" id="GL385395">
    <property type="protein sequence ID" value="EJT80815.1"/>
    <property type="molecule type" value="Genomic_DNA"/>
</dbReference>
<reference evidence="3" key="5">
    <citation type="submission" date="2018-04" db="UniProtKB">
        <authorList>
            <consortium name="EnsemblFungi"/>
        </authorList>
    </citation>
    <scope>IDENTIFICATION</scope>
    <source>
        <strain evidence="3">R3-111a-1</strain>
    </source>
</reference>
<dbReference type="EnsemblFungi" id="EJT80815">
    <property type="protein sequence ID" value="EJT80815"/>
    <property type="gene ID" value="GGTG_00809"/>
</dbReference>
<reference evidence="2" key="3">
    <citation type="submission" date="2010-09" db="EMBL/GenBank/DDBJ databases">
        <title>Annotation of Gaeumannomyces graminis var. tritici R3-111a-1.</title>
        <authorList>
            <consortium name="The Broad Institute Genome Sequencing Platform"/>
            <person name="Ma L.-J."/>
            <person name="Dead R."/>
            <person name="Young S.K."/>
            <person name="Zeng Q."/>
            <person name="Gargeya S."/>
            <person name="Fitzgerald M."/>
            <person name="Haas B."/>
            <person name="Abouelleil A."/>
            <person name="Alvarado L."/>
            <person name="Arachchi H.M."/>
            <person name="Berlin A."/>
            <person name="Brown A."/>
            <person name="Chapman S.B."/>
            <person name="Chen Z."/>
            <person name="Dunbar C."/>
            <person name="Freedman E."/>
            <person name="Gearin G."/>
            <person name="Gellesch M."/>
            <person name="Goldberg J."/>
            <person name="Griggs A."/>
            <person name="Gujja S."/>
            <person name="Heiman D."/>
            <person name="Howarth C."/>
            <person name="Larson L."/>
            <person name="Lui A."/>
            <person name="MacDonald P.J.P."/>
            <person name="Mehta T."/>
            <person name="Montmayeur A."/>
            <person name="Murphy C."/>
            <person name="Neiman D."/>
            <person name="Pearson M."/>
            <person name="Priest M."/>
            <person name="Roberts A."/>
            <person name="Saif S."/>
            <person name="Shea T."/>
            <person name="Shenoy N."/>
            <person name="Sisk P."/>
            <person name="Stolte C."/>
            <person name="Sykes S."/>
            <person name="Yandava C."/>
            <person name="Wortman J."/>
            <person name="Nusbaum C."/>
            <person name="Birren B."/>
        </authorList>
    </citation>
    <scope>NUCLEOTIDE SEQUENCE</scope>
    <source>
        <strain evidence="2">R3-111a-1</strain>
    </source>
</reference>
<evidence type="ECO:0000256" key="1">
    <source>
        <dbReference type="SAM" id="MobiDB-lite"/>
    </source>
</evidence>
<protein>
    <submittedName>
        <fullName evidence="2 3">Uncharacterized protein</fullName>
    </submittedName>
</protein>
<dbReference type="GeneID" id="20341267"/>
<feature type="region of interest" description="Disordered" evidence="1">
    <location>
        <begin position="1"/>
        <end position="44"/>
    </location>
</feature>
<reference evidence="4" key="1">
    <citation type="submission" date="2010-07" db="EMBL/GenBank/DDBJ databases">
        <title>The genome sequence of Gaeumannomyces graminis var. tritici strain R3-111a-1.</title>
        <authorList>
            <consortium name="The Broad Institute Genome Sequencing Platform"/>
            <person name="Ma L.-J."/>
            <person name="Dead R."/>
            <person name="Young S."/>
            <person name="Zeng Q."/>
            <person name="Koehrsen M."/>
            <person name="Alvarado L."/>
            <person name="Berlin A."/>
            <person name="Chapman S.B."/>
            <person name="Chen Z."/>
            <person name="Freedman E."/>
            <person name="Gellesch M."/>
            <person name="Goldberg J."/>
            <person name="Griggs A."/>
            <person name="Gujja S."/>
            <person name="Heilman E.R."/>
            <person name="Heiman D."/>
            <person name="Hepburn T."/>
            <person name="Howarth C."/>
            <person name="Jen D."/>
            <person name="Larson L."/>
            <person name="Mehta T."/>
            <person name="Neiman D."/>
            <person name="Pearson M."/>
            <person name="Roberts A."/>
            <person name="Saif S."/>
            <person name="Shea T."/>
            <person name="Shenoy N."/>
            <person name="Sisk P."/>
            <person name="Stolte C."/>
            <person name="Sykes S."/>
            <person name="Walk T."/>
            <person name="White J."/>
            <person name="Yandava C."/>
            <person name="Haas B."/>
            <person name="Nusbaum C."/>
            <person name="Birren B."/>
        </authorList>
    </citation>
    <scope>NUCLEOTIDE SEQUENCE [LARGE SCALE GENOMIC DNA]</scope>
    <source>
        <strain evidence="4">R3-111a-1</strain>
    </source>
</reference>
<dbReference type="AlphaFoldDB" id="J3NHS2"/>
<evidence type="ECO:0000313" key="2">
    <source>
        <dbReference type="EMBL" id="EJT80815.1"/>
    </source>
</evidence>
<dbReference type="Proteomes" id="UP000006039">
    <property type="component" value="Unassembled WGS sequence"/>
</dbReference>
<dbReference type="RefSeq" id="XP_009216824.1">
    <property type="nucleotide sequence ID" value="XM_009218560.1"/>
</dbReference>
<accession>J3NHS2</accession>
<reference evidence="2" key="2">
    <citation type="submission" date="2010-07" db="EMBL/GenBank/DDBJ databases">
        <authorList>
            <consortium name="The Broad Institute Genome Sequencing Platform"/>
            <consortium name="Broad Institute Genome Sequencing Center for Infectious Disease"/>
            <person name="Ma L.-J."/>
            <person name="Dead R."/>
            <person name="Young S."/>
            <person name="Zeng Q."/>
            <person name="Koehrsen M."/>
            <person name="Alvarado L."/>
            <person name="Berlin A."/>
            <person name="Chapman S.B."/>
            <person name="Chen Z."/>
            <person name="Freedman E."/>
            <person name="Gellesch M."/>
            <person name="Goldberg J."/>
            <person name="Griggs A."/>
            <person name="Gujja S."/>
            <person name="Heilman E.R."/>
            <person name="Heiman D."/>
            <person name="Hepburn T."/>
            <person name="Howarth C."/>
            <person name="Jen D."/>
            <person name="Larson L."/>
            <person name="Mehta T."/>
            <person name="Neiman D."/>
            <person name="Pearson M."/>
            <person name="Roberts A."/>
            <person name="Saif S."/>
            <person name="Shea T."/>
            <person name="Shenoy N."/>
            <person name="Sisk P."/>
            <person name="Stolte C."/>
            <person name="Sykes S."/>
            <person name="Walk T."/>
            <person name="White J."/>
            <person name="Yandava C."/>
            <person name="Haas B."/>
            <person name="Nusbaum C."/>
            <person name="Birren B."/>
        </authorList>
    </citation>
    <scope>NUCLEOTIDE SEQUENCE</scope>
    <source>
        <strain evidence="2">R3-111a-1</strain>
    </source>
</reference>